<organism evidence="1">
    <name type="scientific">Rhizophora mucronata</name>
    <name type="common">Asiatic mangrove</name>
    <dbReference type="NCBI Taxonomy" id="61149"/>
    <lineage>
        <taxon>Eukaryota</taxon>
        <taxon>Viridiplantae</taxon>
        <taxon>Streptophyta</taxon>
        <taxon>Embryophyta</taxon>
        <taxon>Tracheophyta</taxon>
        <taxon>Spermatophyta</taxon>
        <taxon>Magnoliopsida</taxon>
        <taxon>eudicotyledons</taxon>
        <taxon>Gunneridae</taxon>
        <taxon>Pentapetalae</taxon>
        <taxon>rosids</taxon>
        <taxon>fabids</taxon>
        <taxon>Malpighiales</taxon>
        <taxon>Rhizophoraceae</taxon>
        <taxon>Rhizophora</taxon>
    </lineage>
</organism>
<accession>A0A2P2PU58</accession>
<reference evidence="1" key="1">
    <citation type="submission" date="2018-02" db="EMBL/GenBank/DDBJ databases">
        <title>Rhizophora mucronata_Transcriptome.</title>
        <authorList>
            <person name="Meera S.P."/>
            <person name="Sreeshan A."/>
            <person name="Augustine A."/>
        </authorList>
    </citation>
    <scope>NUCLEOTIDE SEQUENCE</scope>
    <source>
        <tissue evidence="1">Leaf</tissue>
    </source>
</reference>
<proteinExistence type="predicted"/>
<evidence type="ECO:0000313" key="1">
    <source>
        <dbReference type="EMBL" id="MBX58235.1"/>
    </source>
</evidence>
<sequence length="15" mass="1783">MPPANWDTNSKFNNF</sequence>
<dbReference type="EMBL" id="GGEC01077751">
    <property type="protein sequence ID" value="MBX58235.1"/>
    <property type="molecule type" value="Transcribed_RNA"/>
</dbReference>
<name>A0A2P2PU58_RHIMU</name>
<protein>
    <submittedName>
        <fullName evidence="1">Uncharacterized protein</fullName>
    </submittedName>
</protein>